<gene>
    <name evidence="1" type="ORF">J8380_04695</name>
</gene>
<proteinExistence type="predicted"/>
<protein>
    <submittedName>
        <fullName evidence="1">Uncharacterized protein</fullName>
    </submittedName>
</protein>
<name>A0ABX7X4V2_9GAMM</name>
<evidence type="ECO:0000313" key="1">
    <source>
        <dbReference type="EMBL" id="QTR50871.1"/>
    </source>
</evidence>
<dbReference type="Proteomes" id="UP000672027">
    <property type="component" value="Chromosome"/>
</dbReference>
<dbReference type="EMBL" id="CP072800">
    <property type="protein sequence ID" value="QTR50871.1"/>
    <property type="molecule type" value="Genomic_DNA"/>
</dbReference>
<evidence type="ECO:0000313" key="2">
    <source>
        <dbReference type="Proteomes" id="UP000672027"/>
    </source>
</evidence>
<dbReference type="RefSeq" id="WP_210228784.1">
    <property type="nucleotide sequence ID" value="NZ_CP072800.1"/>
</dbReference>
<reference evidence="1 2" key="1">
    <citation type="submission" date="2021-04" db="EMBL/GenBank/DDBJ databases">
        <title>Genomics, taxonomy and metabolism of representatives of sulfur bacteria of the genus Thiothrix: Thiothrix fructosivorans QT, Thiothrix unzii A1T and three new species, Thiothrix subterranea sp. nov., Thiothrix litoralis sp. nov. and 'Candidatus Thiothrix anitrata' sp. nov.</title>
        <authorList>
            <person name="Ravin N.V."/>
            <person name="Smolyakov D."/>
            <person name="Rudenko T.S."/>
            <person name="Mardanov A.V."/>
            <person name="Beletsky A.V."/>
            <person name="Markov N.D."/>
            <person name="Fomenkov A.I."/>
            <person name="Roberts R.J."/>
            <person name="Karnachuk O.V."/>
            <person name="Novikov A."/>
            <person name="Grabovich M.Y."/>
        </authorList>
    </citation>
    <scope>NUCLEOTIDE SEQUENCE [LARGE SCALE GENOMIC DNA]</scope>
    <source>
        <strain evidence="1 2">A52</strain>
    </source>
</reference>
<keyword evidence="2" id="KW-1185">Reference proteome</keyword>
<sequence>MLEKLLRGGETQTPPELPFTFTLANEKRLKIDLSSAPERAWGFLSHHIRRYPQDLRAHTQRILLAQGESLQERLAGSLQDIFIALGNSGQQLRAHLLELTKDQLSSEDGVFFNEWLEQGSTFSGATMKWRMGSLLASGQEAATANLLRIERGQETAQYTDVMAEVVACLEYGQIDTARELLETEIQSGNTDEAMEQELVSIYQYTRDKGRLDAMITHLQAAGRELSPMWLEKQQESESW</sequence>
<accession>A0ABX7X4V2</accession>
<organism evidence="1 2">
    <name type="scientific">Candidatus Thiothrix anitrata</name>
    <dbReference type="NCBI Taxonomy" id="2823902"/>
    <lineage>
        <taxon>Bacteria</taxon>
        <taxon>Pseudomonadati</taxon>
        <taxon>Pseudomonadota</taxon>
        <taxon>Gammaproteobacteria</taxon>
        <taxon>Thiotrichales</taxon>
        <taxon>Thiotrichaceae</taxon>
        <taxon>Thiothrix</taxon>
    </lineage>
</organism>